<dbReference type="AlphaFoldDB" id="A0A2S6NGP1"/>
<dbReference type="Pfam" id="PF00196">
    <property type="entry name" value="GerE"/>
    <property type="match status" value="1"/>
</dbReference>
<evidence type="ECO:0000256" key="3">
    <source>
        <dbReference type="ARBA" id="ARBA00023163"/>
    </source>
</evidence>
<gene>
    <name evidence="5" type="ORF">CCS01_13560</name>
</gene>
<keyword evidence="1" id="KW-0805">Transcription regulation</keyword>
<evidence type="ECO:0000313" key="5">
    <source>
        <dbReference type="EMBL" id="PPQ33771.1"/>
    </source>
</evidence>
<protein>
    <recommendedName>
        <fullName evidence="4">HTH luxR-type domain-containing protein</fullName>
    </recommendedName>
</protein>
<dbReference type="PANTHER" id="PTHR44688:SF25">
    <property type="entry name" value="HTH LUXR-TYPE DOMAIN-CONTAINING PROTEIN"/>
    <property type="match status" value="1"/>
</dbReference>
<keyword evidence="3" id="KW-0804">Transcription</keyword>
<evidence type="ECO:0000256" key="1">
    <source>
        <dbReference type="ARBA" id="ARBA00023015"/>
    </source>
</evidence>
<dbReference type="PRINTS" id="PR00038">
    <property type="entry name" value="HTHLUXR"/>
</dbReference>
<feature type="domain" description="HTH luxR-type" evidence="4">
    <location>
        <begin position="85"/>
        <end position="150"/>
    </location>
</feature>
<dbReference type="GO" id="GO:0006355">
    <property type="term" value="P:regulation of DNA-templated transcription"/>
    <property type="evidence" value="ECO:0007669"/>
    <property type="project" value="InterPro"/>
</dbReference>
<proteinExistence type="predicted"/>
<sequence length="154" mass="15757">MLEAAGHAVTDDTPDVELCDLAQPLPRESEAAVVALAASVPAGAAPAGLLPPDASAAQLDAALRAVAAGLLVRAAGMPETRGFAPIEDAPLLTPREREILGLIGEGLSNKAMARRLGISVHTIKFHVEALFAKLDATSRAEAVTKGLRGGIIEL</sequence>
<dbReference type="SMART" id="SM00421">
    <property type="entry name" value="HTH_LUXR"/>
    <property type="match status" value="1"/>
</dbReference>
<organism evidence="5 6">
    <name type="scientific">Rhodopila globiformis</name>
    <name type="common">Rhodopseudomonas globiformis</name>
    <dbReference type="NCBI Taxonomy" id="1071"/>
    <lineage>
        <taxon>Bacteria</taxon>
        <taxon>Pseudomonadati</taxon>
        <taxon>Pseudomonadota</taxon>
        <taxon>Alphaproteobacteria</taxon>
        <taxon>Acetobacterales</taxon>
        <taxon>Acetobacteraceae</taxon>
        <taxon>Rhodopila</taxon>
    </lineage>
</organism>
<keyword evidence="6" id="KW-1185">Reference proteome</keyword>
<dbReference type="EMBL" id="NHRY01000139">
    <property type="protein sequence ID" value="PPQ33771.1"/>
    <property type="molecule type" value="Genomic_DNA"/>
</dbReference>
<dbReference type="Gene3D" id="1.10.10.10">
    <property type="entry name" value="Winged helix-like DNA-binding domain superfamily/Winged helix DNA-binding domain"/>
    <property type="match status" value="1"/>
</dbReference>
<dbReference type="GO" id="GO:0003677">
    <property type="term" value="F:DNA binding"/>
    <property type="evidence" value="ECO:0007669"/>
    <property type="project" value="UniProtKB-KW"/>
</dbReference>
<dbReference type="InterPro" id="IPR016032">
    <property type="entry name" value="Sig_transdc_resp-reg_C-effctor"/>
</dbReference>
<dbReference type="CDD" id="cd06170">
    <property type="entry name" value="LuxR_C_like"/>
    <property type="match status" value="1"/>
</dbReference>
<dbReference type="PANTHER" id="PTHR44688">
    <property type="entry name" value="DNA-BINDING TRANSCRIPTIONAL ACTIVATOR DEVR_DOSR"/>
    <property type="match status" value="1"/>
</dbReference>
<comment type="caution">
    <text evidence="5">The sequence shown here is derived from an EMBL/GenBank/DDBJ whole genome shotgun (WGS) entry which is preliminary data.</text>
</comment>
<dbReference type="PROSITE" id="PS50043">
    <property type="entry name" value="HTH_LUXR_2"/>
    <property type="match status" value="1"/>
</dbReference>
<name>A0A2S6NGP1_RHOGL</name>
<dbReference type="InterPro" id="IPR000792">
    <property type="entry name" value="Tscrpt_reg_LuxR_C"/>
</dbReference>
<dbReference type="InterPro" id="IPR036388">
    <property type="entry name" value="WH-like_DNA-bd_sf"/>
</dbReference>
<dbReference type="OrthoDB" id="9814495at2"/>
<keyword evidence="2" id="KW-0238">DNA-binding</keyword>
<dbReference type="Proteomes" id="UP000239724">
    <property type="component" value="Unassembled WGS sequence"/>
</dbReference>
<evidence type="ECO:0000313" key="6">
    <source>
        <dbReference type="Proteomes" id="UP000239724"/>
    </source>
</evidence>
<reference evidence="5 6" key="1">
    <citation type="journal article" date="2018" name="Arch. Microbiol.">
        <title>New insights into the metabolic potential of the phototrophic purple bacterium Rhodopila globiformis DSM 161(T) from its draft genome sequence and evidence for a vanadium-dependent nitrogenase.</title>
        <authorList>
            <person name="Imhoff J.F."/>
            <person name="Rahn T."/>
            <person name="Kunzel S."/>
            <person name="Neulinger S.C."/>
        </authorList>
    </citation>
    <scope>NUCLEOTIDE SEQUENCE [LARGE SCALE GENOMIC DNA]</scope>
    <source>
        <strain evidence="5 6">DSM 161</strain>
    </source>
</reference>
<dbReference type="SUPFAM" id="SSF46894">
    <property type="entry name" value="C-terminal effector domain of the bipartite response regulators"/>
    <property type="match status" value="1"/>
</dbReference>
<evidence type="ECO:0000256" key="2">
    <source>
        <dbReference type="ARBA" id="ARBA00023125"/>
    </source>
</evidence>
<accession>A0A2S6NGP1</accession>
<evidence type="ECO:0000259" key="4">
    <source>
        <dbReference type="PROSITE" id="PS50043"/>
    </source>
</evidence>